<keyword evidence="3" id="KW-1185">Reference proteome</keyword>
<dbReference type="Proteomes" id="UP000054047">
    <property type="component" value="Unassembled WGS sequence"/>
</dbReference>
<reference evidence="2 3" key="1">
    <citation type="submission" date="2013-12" db="EMBL/GenBank/DDBJ databases">
        <title>Draft genome of the parsitic nematode Ancylostoma duodenale.</title>
        <authorList>
            <person name="Mitreva M."/>
        </authorList>
    </citation>
    <scope>NUCLEOTIDE SEQUENCE [LARGE SCALE GENOMIC DNA]</scope>
    <source>
        <strain evidence="2 3">Zhejiang</strain>
    </source>
</reference>
<evidence type="ECO:0000256" key="1">
    <source>
        <dbReference type="SAM" id="MobiDB-lite"/>
    </source>
</evidence>
<organism evidence="2 3">
    <name type="scientific">Ancylostoma duodenale</name>
    <dbReference type="NCBI Taxonomy" id="51022"/>
    <lineage>
        <taxon>Eukaryota</taxon>
        <taxon>Metazoa</taxon>
        <taxon>Ecdysozoa</taxon>
        <taxon>Nematoda</taxon>
        <taxon>Chromadorea</taxon>
        <taxon>Rhabditida</taxon>
        <taxon>Rhabditina</taxon>
        <taxon>Rhabditomorpha</taxon>
        <taxon>Strongyloidea</taxon>
        <taxon>Ancylostomatidae</taxon>
        <taxon>Ancylostomatinae</taxon>
        <taxon>Ancylostoma</taxon>
    </lineage>
</organism>
<evidence type="ECO:0000313" key="2">
    <source>
        <dbReference type="EMBL" id="KIH42824.1"/>
    </source>
</evidence>
<evidence type="ECO:0000313" key="3">
    <source>
        <dbReference type="Proteomes" id="UP000054047"/>
    </source>
</evidence>
<protein>
    <submittedName>
        <fullName evidence="2">Uncharacterized protein</fullName>
    </submittedName>
</protein>
<proteinExistence type="predicted"/>
<name>A0A0C2F7A3_9BILA</name>
<dbReference type="OrthoDB" id="10657628at2759"/>
<gene>
    <name evidence="2" type="ORF">ANCDUO_27186</name>
</gene>
<dbReference type="AlphaFoldDB" id="A0A0C2F7A3"/>
<feature type="region of interest" description="Disordered" evidence="1">
    <location>
        <begin position="112"/>
        <end position="160"/>
    </location>
</feature>
<feature type="non-terminal residue" evidence="2">
    <location>
        <position position="160"/>
    </location>
</feature>
<sequence length="160" mass="16559">MGAANSKRKTCRTALQRGRHVIENTVPALVQEETARFRRRVAERMKEMMSAEVFSPESLTFTKYVEKYVGDAGPGTTLPPCPEPNRTMFTTLAPSTVRTTTGVTSCSSMAASTTVGTTGTTATTASAHTATSTVGSTSTGAAVTSPGTTGAAPTTTGTTQ</sequence>
<dbReference type="EMBL" id="KN792202">
    <property type="protein sequence ID" value="KIH42824.1"/>
    <property type="molecule type" value="Genomic_DNA"/>
</dbReference>
<accession>A0A0C2F7A3</accession>